<feature type="compositionally biased region" description="Polar residues" evidence="1">
    <location>
        <begin position="104"/>
        <end position="116"/>
    </location>
</feature>
<accession>A0A6G1KR15</accession>
<evidence type="ECO:0000313" key="4">
    <source>
        <dbReference type="Proteomes" id="UP000799428"/>
    </source>
</evidence>
<dbReference type="OrthoDB" id="442087at2759"/>
<dbReference type="SMART" id="SM00271">
    <property type="entry name" value="DnaJ"/>
    <property type="match status" value="1"/>
</dbReference>
<dbReference type="InterPro" id="IPR050817">
    <property type="entry name" value="DjlA_DnaK_co-chaperone"/>
</dbReference>
<dbReference type="Proteomes" id="UP000799428">
    <property type="component" value="Unassembled WGS sequence"/>
</dbReference>
<dbReference type="InterPro" id="IPR001623">
    <property type="entry name" value="DnaJ_domain"/>
</dbReference>
<gene>
    <name evidence="3" type="ORF">K504DRAFT_421834</name>
</gene>
<evidence type="ECO:0000313" key="3">
    <source>
        <dbReference type="EMBL" id="KAF2715250.1"/>
    </source>
</evidence>
<feature type="domain" description="J" evidence="2">
    <location>
        <begin position="5"/>
        <end position="75"/>
    </location>
</feature>
<feature type="compositionally biased region" description="Low complexity" evidence="1">
    <location>
        <begin position="211"/>
        <end position="221"/>
    </location>
</feature>
<dbReference type="PROSITE" id="PS50076">
    <property type="entry name" value="DNAJ_2"/>
    <property type="match status" value="1"/>
</dbReference>
<keyword evidence="4" id="KW-1185">Reference proteome</keyword>
<protein>
    <recommendedName>
        <fullName evidence="2">J domain-containing protein</fullName>
    </recommendedName>
</protein>
<feature type="compositionally biased region" description="Basic and acidic residues" evidence="1">
    <location>
        <begin position="331"/>
        <end position="342"/>
    </location>
</feature>
<feature type="compositionally biased region" description="Low complexity" evidence="1">
    <location>
        <begin position="278"/>
        <end position="300"/>
    </location>
</feature>
<feature type="region of interest" description="Disordered" evidence="1">
    <location>
        <begin position="75"/>
        <end position="124"/>
    </location>
</feature>
<dbReference type="PRINTS" id="PR00625">
    <property type="entry name" value="JDOMAIN"/>
</dbReference>
<feature type="compositionally biased region" description="Basic and acidic residues" evidence="1">
    <location>
        <begin position="378"/>
        <end position="391"/>
    </location>
</feature>
<dbReference type="Pfam" id="PF00226">
    <property type="entry name" value="DnaJ"/>
    <property type="match status" value="1"/>
</dbReference>
<name>A0A6G1KR15_9PLEO</name>
<reference evidence="3" key="1">
    <citation type="journal article" date="2020" name="Stud. Mycol.">
        <title>101 Dothideomycetes genomes: a test case for predicting lifestyles and emergence of pathogens.</title>
        <authorList>
            <person name="Haridas S."/>
            <person name="Albert R."/>
            <person name="Binder M."/>
            <person name="Bloem J."/>
            <person name="Labutti K."/>
            <person name="Salamov A."/>
            <person name="Andreopoulos B."/>
            <person name="Baker S."/>
            <person name="Barry K."/>
            <person name="Bills G."/>
            <person name="Bluhm B."/>
            <person name="Cannon C."/>
            <person name="Castanera R."/>
            <person name="Culley D."/>
            <person name="Daum C."/>
            <person name="Ezra D."/>
            <person name="Gonzalez J."/>
            <person name="Henrissat B."/>
            <person name="Kuo A."/>
            <person name="Liang C."/>
            <person name="Lipzen A."/>
            <person name="Lutzoni F."/>
            <person name="Magnuson J."/>
            <person name="Mondo S."/>
            <person name="Nolan M."/>
            <person name="Ohm R."/>
            <person name="Pangilinan J."/>
            <person name="Park H.-J."/>
            <person name="Ramirez L."/>
            <person name="Alfaro M."/>
            <person name="Sun H."/>
            <person name="Tritt A."/>
            <person name="Yoshinaga Y."/>
            <person name="Zwiers L.-H."/>
            <person name="Turgeon B."/>
            <person name="Goodwin S."/>
            <person name="Spatafora J."/>
            <person name="Crous P."/>
            <person name="Grigoriev I."/>
        </authorList>
    </citation>
    <scope>NUCLEOTIDE SEQUENCE</scope>
    <source>
        <strain evidence="3">CBS 279.74</strain>
    </source>
</reference>
<dbReference type="InterPro" id="IPR036869">
    <property type="entry name" value="J_dom_sf"/>
</dbReference>
<dbReference type="PANTHER" id="PTHR24074">
    <property type="entry name" value="CO-CHAPERONE PROTEIN DJLA"/>
    <property type="match status" value="1"/>
</dbReference>
<dbReference type="EMBL" id="MU005764">
    <property type="protein sequence ID" value="KAF2715250.1"/>
    <property type="molecule type" value="Genomic_DNA"/>
</dbReference>
<feature type="compositionally biased region" description="Basic residues" evidence="1">
    <location>
        <begin position="78"/>
        <end position="91"/>
    </location>
</feature>
<feature type="compositionally biased region" description="Pro residues" evidence="1">
    <location>
        <begin position="233"/>
        <end position="243"/>
    </location>
</feature>
<feature type="compositionally biased region" description="Low complexity" evidence="1">
    <location>
        <begin position="94"/>
        <end position="103"/>
    </location>
</feature>
<dbReference type="SUPFAM" id="SSF46565">
    <property type="entry name" value="Chaperone J-domain"/>
    <property type="match status" value="1"/>
</dbReference>
<proteinExistence type="predicted"/>
<dbReference type="AlphaFoldDB" id="A0A6G1KR15"/>
<dbReference type="Gene3D" id="1.10.287.110">
    <property type="entry name" value="DnaJ domain"/>
    <property type="match status" value="1"/>
</dbReference>
<sequence length="446" mass="48817">MKMQTHYNTLGLVPSAPVPLIRAAYKTLALLHHPDKTIHLSPPERASHAGKFRAVQEAFDVLSSPTLKATYDAELVRNHGRTSPKQSKFHSRPTATTTTTTTTSHRSSARQPSVRLSTPKEKEAMRAKTCADLEHLRATKSARDRDAAEMGVTELTFMLKIWRDLALENRSDPVMSAHCSVMIRDYEAKVKMKETDREKWFANMSTPKHTPPATTAATRTTPENRRKPKTKTTPPPQPPPPATQPRKASGHGDSAIRVKTAKTSPTPTPTPAIRYFRTDTPFTSSSSATSSPSSTSTSTPVPHASHDTITTPGPSGARQRVHTTKAAAVAAEKEKQARRVAERVQQNSERIAKARAKVAAPTRGGGNNSAHSRTGLGNDEKPEKGEEKENENAESSGSTRQKTCAKCGGEHERLFEWKKCSQNAAANKMQEIKEVDGDGDDIWLTM</sequence>
<evidence type="ECO:0000256" key="1">
    <source>
        <dbReference type="SAM" id="MobiDB-lite"/>
    </source>
</evidence>
<feature type="region of interest" description="Disordered" evidence="1">
    <location>
        <begin position="202"/>
        <end position="407"/>
    </location>
</feature>
<organism evidence="3 4">
    <name type="scientific">Pleomassaria siparia CBS 279.74</name>
    <dbReference type="NCBI Taxonomy" id="1314801"/>
    <lineage>
        <taxon>Eukaryota</taxon>
        <taxon>Fungi</taxon>
        <taxon>Dikarya</taxon>
        <taxon>Ascomycota</taxon>
        <taxon>Pezizomycotina</taxon>
        <taxon>Dothideomycetes</taxon>
        <taxon>Pleosporomycetidae</taxon>
        <taxon>Pleosporales</taxon>
        <taxon>Pleomassariaceae</taxon>
        <taxon>Pleomassaria</taxon>
    </lineage>
</organism>
<dbReference type="CDD" id="cd06257">
    <property type="entry name" value="DnaJ"/>
    <property type="match status" value="1"/>
</dbReference>
<evidence type="ECO:0000259" key="2">
    <source>
        <dbReference type="PROSITE" id="PS50076"/>
    </source>
</evidence>